<keyword evidence="2" id="KW-0150">Chloroplast</keyword>
<dbReference type="GeneID" id="38947136"/>
<evidence type="ECO:0000256" key="1">
    <source>
        <dbReference type="SAM" id="Phobius"/>
    </source>
</evidence>
<protein>
    <submittedName>
        <fullName evidence="2">ORF76</fullName>
    </submittedName>
</protein>
<keyword evidence="1" id="KW-0812">Transmembrane</keyword>
<dbReference type="EMBL" id="MF795089">
    <property type="protein sequence ID" value="AZW07324.1"/>
    <property type="molecule type" value="Genomic_DNA"/>
</dbReference>
<evidence type="ECO:0000313" key="2">
    <source>
        <dbReference type="EMBL" id="AZW07324.1"/>
    </source>
</evidence>
<name>A0A3T0NKE3_9EUKA</name>
<feature type="transmembrane region" description="Helical" evidence="1">
    <location>
        <begin position="55"/>
        <end position="74"/>
    </location>
</feature>
<accession>A0A3T0NKE3</accession>
<keyword evidence="2" id="KW-0934">Plastid</keyword>
<geneLocation type="chloroplast" evidence="2"/>
<keyword evidence="1" id="KW-0472">Membrane</keyword>
<keyword evidence="1" id="KW-1133">Transmembrane helix</keyword>
<dbReference type="RefSeq" id="YP_009550196.1">
    <property type="nucleotide sequence ID" value="NC_040291.1"/>
</dbReference>
<organism evidence="2">
    <name type="scientific">Tisochrysis lutea</name>
    <dbReference type="NCBI Taxonomy" id="1321669"/>
    <lineage>
        <taxon>Eukaryota</taxon>
        <taxon>Haptista</taxon>
        <taxon>Haptophyta</taxon>
        <taxon>Prymnesiophyceae</taxon>
        <taxon>Isochrysidales</taxon>
        <taxon>Isochrysidaceae</taxon>
        <taxon>Tisochrysis</taxon>
    </lineage>
</organism>
<sequence>MFSNVSFKLISFAIVTPSLTICGGPNFFSKTTFLPFGPKVTETASAKISIPFSKAFLASSWYKIFLTAIFAYYYNL</sequence>
<reference evidence="2" key="1">
    <citation type="journal article" date="2019" name="Mitochondrial DNA Part B Resour">
        <title>The chloroplast genome of the marine microalga Tisochrysis lutea.</title>
        <authorList>
            <person name="Mendez-Leyva A.B."/>
            <person name="Guo J."/>
            <person name="Mudd E.A."/>
            <person name="Wong J."/>
            <person name="Schwartz J.-M."/>
            <person name="Day A."/>
        </authorList>
    </citation>
    <scope>NUCLEOTIDE SEQUENCE</scope>
</reference>
<gene>
    <name evidence="2" type="primary">ORF76</name>
</gene>
<dbReference type="AlphaFoldDB" id="A0A3T0NKE3"/>
<proteinExistence type="predicted"/>